<dbReference type="EMBL" id="JAACFV010000053">
    <property type="protein sequence ID" value="KAF7508518.1"/>
    <property type="molecule type" value="Genomic_DNA"/>
</dbReference>
<keyword evidence="4" id="KW-1185">Reference proteome</keyword>
<feature type="compositionally biased region" description="Basic and acidic residues" evidence="1">
    <location>
        <begin position="553"/>
        <end position="575"/>
    </location>
</feature>
<feature type="compositionally biased region" description="Polar residues" evidence="1">
    <location>
        <begin position="179"/>
        <end position="197"/>
    </location>
</feature>
<feature type="compositionally biased region" description="Basic and acidic residues" evidence="1">
    <location>
        <begin position="590"/>
        <end position="600"/>
    </location>
</feature>
<feature type="compositionally biased region" description="Polar residues" evidence="1">
    <location>
        <begin position="152"/>
        <end position="169"/>
    </location>
</feature>
<dbReference type="PANTHER" id="PTHR22929:SF0">
    <property type="entry name" value="TRANSCRIPTION FACTOR TFIIIB COMPONENT B'' HOMOLOG"/>
    <property type="match status" value="1"/>
</dbReference>
<protein>
    <recommendedName>
        <fullName evidence="2">Transcription factor TFIIIB component B'' Myb domain-containing protein</fullName>
    </recommendedName>
</protein>
<feature type="compositionally biased region" description="Basic residues" evidence="1">
    <location>
        <begin position="237"/>
        <end position="246"/>
    </location>
</feature>
<accession>A0A8H7AG71</accession>
<dbReference type="GO" id="GO:0000126">
    <property type="term" value="C:transcription factor TFIIIB complex"/>
    <property type="evidence" value="ECO:0007669"/>
    <property type="project" value="TreeGrafter"/>
</dbReference>
<dbReference type="PANTHER" id="PTHR22929">
    <property type="entry name" value="RNA POLYMERASE III TRANSCRIPTION INITIATION FACTOR B"/>
    <property type="match status" value="1"/>
</dbReference>
<feature type="region of interest" description="Disordered" evidence="1">
    <location>
        <begin position="150"/>
        <end position="402"/>
    </location>
</feature>
<dbReference type="InterPro" id="IPR009057">
    <property type="entry name" value="Homeodomain-like_sf"/>
</dbReference>
<dbReference type="Proteomes" id="UP000606974">
    <property type="component" value="Unassembled WGS sequence"/>
</dbReference>
<dbReference type="InterPro" id="IPR039467">
    <property type="entry name" value="TFIIIB_B''_Myb"/>
</dbReference>
<feature type="compositionally biased region" description="Basic residues" evidence="1">
    <location>
        <begin position="12"/>
        <end position="27"/>
    </location>
</feature>
<dbReference type="OrthoDB" id="272624at2759"/>
<feature type="compositionally biased region" description="Polar residues" evidence="1">
    <location>
        <begin position="58"/>
        <end position="96"/>
    </location>
</feature>
<dbReference type="AlphaFoldDB" id="A0A8H7AG71"/>
<dbReference type="Gene3D" id="1.20.58.1880">
    <property type="match status" value="1"/>
</dbReference>
<evidence type="ECO:0000256" key="1">
    <source>
        <dbReference type="SAM" id="MobiDB-lite"/>
    </source>
</evidence>
<feature type="compositionally biased region" description="Basic residues" evidence="1">
    <location>
        <begin position="281"/>
        <end position="292"/>
    </location>
</feature>
<dbReference type="GO" id="GO:0001156">
    <property type="term" value="F:TFIIIC-class transcription factor complex binding"/>
    <property type="evidence" value="ECO:0007669"/>
    <property type="project" value="TreeGrafter"/>
</dbReference>
<dbReference type="SUPFAM" id="SSF46689">
    <property type="entry name" value="Homeodomain-like"/>
    <property type="match status" value="1"/>
</dbReference>
<evidence type="ECO:0000313" key="3">
    <source>
        <dbReference type="EMBL" id="KAF7508518.1"/>
    </source>
</evidence>
<reference evidence="3" key="1">
    <citation type="submission" date="2020-02" db="EMBL/GenBank/DDBJ databases">
        <authorList>
            <person name="Palmer J.M."/>
        </authorList>
    </citation>
    <scope>NUCLEOTIDE SEQUENCE</scope>
    <source>
        <strain evidence="3">EPUS1.4</strain>
        <tissue evidence="3">Thallus</tissue>
    </source>
</reference>
<sequence length="657" mass="72055">MPAFSSSINKSSSHKKVAPKAPPRRTIRNATTPSAGSRDDDTISQSKSFPGTPDPQHVQGNATSIVPSQQEPVDNRHGWNSATRLHDGSANTATSESDFRQDVNPLPTPASLRATRALTVMSTAPQEVPSLADTEPSAPIQASVGAVAISEPAQTSRQTRAATKSLQEASRTEAVVDTVPSSNKQATVSPCIISNASKGRRKPAQVVQPVVATKPAMVETTGATRDEALEPVNASRSKAKVPRQSKLRSERQAPFAVHDGVPDRSQTPENPSAQPGNSTTSKRRSTRKRKQRLSAQEVAEEVIDEATGGVDGHERAANGRKRKRQLGSEEAESHEIVPSEVMMADLVKDQGLGKTSRREAEMQKIDWLEVKRKRRETEKEALKEEQRQKEARKNGCPLPAPGPHVAERLVLVNGQMVIDESSRVIDRNAETARDAEGVEEAIDEDRLTKRVNQSTVGRKPGTVRIYSTWDDEQTEQFYQGLRMFGTDFMMISKMFPDTSRAVIKKKFNKEEKLNPEKVLAALNSKEPVDLQAFSEITDTTYADPQDFYKELEEEQARLEAEDAKMRAEEAQHDQDIQESIEQGDEGASSEGEHPDGEPQARKNRLVAEAQSIVDDAITRKKKSKKTPSARKKKSKKGKGLPAEGTEEIVGSIEDVAP</sequence>
<feature type="compositionally biased region" description="Basic residues" evidence="1">
    <location>
        <begin position="619"/>
        <end position="638"/>
    </location>
</feature>
<evidence type="ECO:0000259" key="2">
    <source>
        <dbReference type="Pfam" id="PF15963"/>
    </source>
</evidence>
<dbReference type="GO" id="GO:0070898">
    <property type="term" value="P:RNA polymerase III preinitiation complex assembly"/>
    <property type="evidence" value="ECO:0007669"/>
    <property type="project" value="TreeGrafter"/>
</dbReference>
<evidence type="ECO:0000313" key="4">
    <source>
        <dbReference type="Proteomes" id="UP000606974"/>
    </source>
</evidence>
<proteinExistence type="predicted"/>
<feature type="domain" description="Transcription factor TFIIIB component B'' Myb" evidence="2">
    <location>
        <begin position="467"/>
        <end position="541"/>
    </location>
</feature>
<gene>
    <name evidence="3" type="ORF">GJ744_009231</name>
</gene>
<feature type="compositionally biased region" description="Low complexity" evidence="1">
    <location>
        <begin position="1"/>
        <end position="11"/>
    </location>
</feature>
<dbReference type="Pfam" id="PF15963">
    <property type="entry name" value="Myb_DNA-bind_7"/>
    <property type="match status" value="1"/>
</dbReference>
<feature type="region of interest" description="Disordered" evidence="1">
    <location>
        <begin position="1"/>
        <end position="109"/>
    </location>
</feature>
<feature type="compositionally biased region" description="Polar residues" evidence="1">
    <location>
        <begin position="264"/>
        <end position="277"/>
    </location>
</feature>
<organism evidence="3 4">
    <name type="scientific">Endocarpon pusillum</name>
    <dbReference type="NCBI Taxonomy" id="364733"/>
    <lineage>
        <taxon>Eukaryota</taxon>
        <taxon>Fungi</taxon>
        <taxon>Dikarya</taxon>
        <taxon>Ascomycota</taxon>
        <taxon>Pezizomycotina</taxon>
        <taxon>Eurotiomycetes</taxon>
        <taxon>Chaetothyriomycetidae</taxon>
        <taxon>Verrucariales</taxon>
        <taxon>Verrucariaceae</taxon>
        <taxon>Endocarpon</taxon>
    </lineage>
</organism>
<feature type="region of interest" description="Disordered" evidence="1">
    <location>
        <begin position="553"/>
        <end position="657"/>
    </location>
</feature>
<feature type="compositionally biased region" description="Basic and acidic residues" evidence="1">
    <location>
        <begin position="356"/>
        <end position="393"/>
    </location>
</feature>
<comment type="caution">
    <text evidence="3">The sequence shown here is derived from an EMBL/GenBank/DDBJ whole genome shotgun (WGS) entry which is preliminary data.</text>
</comment>
<name>A0A8H7AG71_9EURO</name>